<name>A0A6S6T3T3_9BACT</name>
<dbReference type="AlphaFoldDB" id="A0A6S6T3T3"/>
<gene>
    <name evidence="2" type="ORF">HELGO_WM15859</name>
</gene>
<sequence>MMKTKFILSMVAAATMYGNAIELERDNDWNLVGICQDMLASGIDLTNISEIQTQDGLSLYTGEWAKYSNVTSFPAGYGIWVKAKAGIDFNVGESRGKILKPLLRDGDYTLMASCEQRDISTEEMNSHDEIQDQDGKTAYRNGSAFETHSNLSTLTYGKGYWLKGAKDSTFKVKDNLTVPKVFSYQAINNLGETVETTYNGYTIKLFTNYEEQANSQASHTAIVVRVDGVDAPIMQVQGTYRDKEVVAAIYNDEGKIVGVTENVVANSVGIGTFIDIVISDDGSTEPSVNHTPTITGTPSTTATVESEYSFTPTANDSDGDSLTFSVTGKPSWLSFEVATGKLSGTPSATDVDTSSSMLISVSDGEKSASLASFTLNVSSAECVDEMTDNFTSYTVAKDNALGDIVQSFNGFEVKVTSTASVNATSSGTVAIYGSINGDNTASLLKLNANYAIGSSFVVKVYKDAKLVGMSSELVSGSTAINFGSITTLSCSE</sequence>
<evidence type="ECO:0000313" key="2">
    <source>
        <dbReference type="EMBL" id="CAA6815411.1"/>
    </source>
</evidence>
<proteinExistence type="predicted"/>
<dbReference type="InterPro" id="IPR015919">
    <property type="entry name" value="Cadherin-like_sf"/>
</dbReference>
<evidence type="ECO:0000259" key="1">
    <source>
        <dbReference type="SMART" id="SM00736"/>
    </source>
</evidence>
<feature type="domain" description="Dystroglycan-type cadherin-like" evidence="1">
    <location>
        <begin position="292"/>
        <end position="384"/>
    </location>
</feature>
<dbReference type="SMART" id="SM00736">
    <property type="entry name" value="CADG"/>
    <property type="match status" value="1"/>
</dbReference>
<dbReference type="GO" id="GO:0016020">
    <property type="term" value="C:membrane"/>
    <property type="evidence" value="ECO:0007669"/>
    <property type="project" value="InterPro"/>
</dbReference>
<dbReference type="GO" id="GO:0005509">
    <property type="term" value="F:calcium ion binding"/>
    <property type="evidence" value="ECO:0007669"/>
    <property type="project" value="InterPro"/>
</dbReference>
<dbReference type="SUPFAM" id="SSF49313">
    <property type="entry name" value="Cadherin-like"/>
    <property type="match status" value="1"/>
</dbReference>
<reference evidence="2" key="1">
    <citation type="submission" date="2020-01" db="EMBL/GenBank/DDBJ databases">
        <authorList>
            <person name="Meier V. D."/>
            <person name="Meier V D."/>
        </authorList>
    </citation>
    <scope>NUCLEOTIDE SEQUENCE</scope>
    <source>
        <strain evidence="2">HLG_WM_MAG_05</strain>
    </source>
</reference>
<dbReference type="InterPro" id="IPR006644">
    <property type="entry name" value="Cadg"/>
</dbReference>
<protein>
    <recommendedName>
        <fullName evidence="1">Dystroglycan-type cadherin-like domain-containing protein</fullName>
    </recommendedName>
</protein>
<dbReference type="Gene3D" id="2.60.40.10">
    <property type="entry name" value="Immunoglobulins"/>
    <property type="match status" value="1"/>
</dbReference>
<organism evidence="2">
    <name type="scientific">uncultured Sulfurovum sp</name>
    <dbReference type="NCBI Taxonomy" id="269237"/>
    <lineage>
        <taxon>Bacteria</taxon>
        <taxon>Pseudomonadati</taxon>
        <taxon>Campylobacterota</taxon>
        <taxon>Epsilonproteobacteria</taxon>
        <taxon>Campylobacterales</taxon>
        <taxon>Sulfurovaceae</taxon>
        <taxon>Sulfurovum</taxon>
        <taxon>environmental samples</taxon>
    </lineage>
</organism>
<accession>A0A6S6T3T3</accession>
<dbReference type="InterPro" id="IPR013783">
    <property type="entry name" value="Ig-like_fold"/>
</dbReference>
<dbReference type="EMBL" id="CACVAU010000045">
    <property type="protein sequence ID" value="CAA6815411.1"/>
    <property type="molecule type" value="Genomic_DNA"/>
</dbReference>
<dbReference type="Pfam" id="PF05345">
    <property type="entry name" value="He_PIG"/>
    <property type="match status" value="1"/>
</dbReference>